<evidence type="ECO:0000313" key="3">
    <source>
        <dbReference type="EMBL" id="TEB23894.1"/>
    </source>
</evidence>
<dbReference type="InterPro" id="IPR056884">
    <property type="entry name" value="NPHP3-like_N"/>
</dbReference>
<keyword evidence="4" id="KW-1185">Reference proteome</keyword>
<dbReference type="EMBL" id="QPFP01000072">
    <property type="protein sequence ID" value="TEB23894.1"/>
    <property type="molecule type" value="Genomic_DNA"/>
</dbReference>
<gene>
    <name evidence="3" type="ORF">FA13DRAFT_1394733</name>
</gene>
<keyword evidence="1" id="KW-0677">Repeat</keyword>
<reference evidence="3 4" key="1">
    <citation type="journal article" date="2019" name="Nat. Ecol. Evol.">
        <title>Megaphylogeny resolves global patterns of mushroom evolution.</title>
        <authorList>
            <person name="Varga T."/>
            <person name="Krizsan K."/>
            <person name="Foldi C."/>
            <person name="Dima B."/>
            <person name="Sanchez-Garcia M."/>
            <person name="Sanchez-Ramirez S."/>
            <person name="Szollosi G.J."/>
            <person name="Szarkandi J.G."/>
            <person name="Papp V."/>
            <person name="Albert L."/>
            <person name="Andreopoulos W."/>
            <person name="Angelini C."/>
            <person name="Antonin V."/>
            <person name="Barry K.W."/>
            <person name="Bougher N.L."/>
            <person name="Buchanan P."/>
            <person name="Buyck B."/>
            <person name="Bense V."/>
            <person name="Catcheside P."/>
            <person name="Chovatia M."/>
            <person name="Cooper J."/>
            <person name="Damon W."/>
            <person name="Desjardin D."/>
            <person name="Finy P."/>
            <person name="Geml J."/>
            <person name="Haridas S."/>
            <person name="Hughes K."/>
            <person name="Justo A."/>
            <person name="Karasinski D."/>
            <person name="Kautmanova I."/>
            <person name="Kiss B."/>
            <person name="Kocsube S."/>
            <person name="Kotiranta H."/>
            <person name="LaButti K.M."/>
            <person name="Lechner B.E."/>
            <person name="Liimatainen K."/>
            <person name="Lipzen A."/>
            <person name="Lukacs Z."/>
            <person name="Mihaltcheva S."/>
            <person name="Morgado L.N."/>
            <person name="Niskanen T."/>
            <person name="Noordeloos M.E."/>
            <person name="Ohm R.A."/>
            <person name="Ortiz-Santana B."/>
            <person name="Ovrebo C."/>
            <person name="Racz N."/>
            <person name="Riley R."/>
            <person name="Savchenko A."/>
            <person name="Shiryaev A."/>
            <person name="Soop K."/>
            <person name="Spirin V."/>
            <person name="Szebenyi C."/>
            <person name="Tomsovsky M."/>
            <person name="Tulloss R.E."/>
            <person name="Uehling J."/>
            <person name="Grigoriev I.V."/>
            <person name="Vagvolgyi C."/>
            <person name="Papp T."/>
            <person name="Martin F.M."/>
            <person name="Miettinen O."/>
            <person name="Hibbett D.S."/>
            <person name="Nagy L.G."/>
        </authorList>
    </citation>
    <scope>NUCLEOTIDE SEQUENCE [LARGE SCALE GENOMIC DNA]</scope>
    <source>
        <strain evidence="3 4">FP101781</strain>
    </source>
</reference>
<evidence type="ECO:0000259" key="2">
    <source>
        <dbReference type="Pfam" id="PF24883"/>
    </source>
</evidence>
<comment type="caution">
    <text evidence="3">The sequence shown here is derived from an EMBL/GenBank/DDBJ whole genome shotgun (WGS) entry which is preliminary data.</text>
</comment>
<evidence type="ECO:0000256" key="1">
    <source>
        <dbReference type="ARBA" id="ARBA00022737"/>
    </source>
</evidence>
<sequence length="234" mass="26340">MLPVRTTVSRPNLRRIPHSQPQDITSVLSLFPGDEDRSDSRNRQLGNDRPPFWRASAYLSRSIPSLPSLLHAPPLLRPAYSVGVWVCGVRKIGRGPSCGRSTGRRTMSRCSFFFFRNLGDRSRMSKFAETIASQISTSIDGTARHIQAALIAHPGLLQPTTSPIIQFKHLVYDPIVAVSATRYRPMGIWRPYTILIDGFDECEDREGASEWIKDLILFFGRNPRSPCGSFLRVE</sequence>
<dbReference type="OrthoDB" id="5967843at2759"/>
<dbReference type="Proteomes" id="UP000298030">
    <property type="component" value="Unassembled WGS sequence"/>
</dbReference>
<dbReference type="AlphaFoldDB" id="A0A4Y7SQI4"/>
<proteinExistence type="predicted"/>
<protein>
    <recommendedName>
        <fullName evidence="2">Nephrocystin 3-like N-terminal domain-containing protein</fullName>
    </recommendedName>
</protein>
<evidence type="ECO:0000313" key="4">
    <source>
        <dbReference type="Proteomes" id="UP000298030"/>
    </source>
</evidence>
<name>A0A4Y7SQI4_COPMI</name>
<dbReference type="Pfam" id="PF24883">
    <property type="entry name" value="NPHP3_N"/>
    <property type="match status" value="1"/>
</dbReference>
<feature type="domain" description="Nephrocystin 3-like N-terminal" evidence="2">
    <location>
        <begin position="108"/>
        <end position="215"/>
    </location>
</feature>
<organism evidence="3 4">
    <name type="scientific">Coprinellus micaceus</name>
    <name type="common">Glistening ink-cap mushroom</name>
    <name type="synonym">Coprinus micaceus</name>
    <dbReference type="NCBI Taxonomy" id="71717"/>
    <lineage>
        <taxon>Eukaryota</taxon>
        <taxon>Fungi</taxon>
        <taxon>Dikarya</taxon>
        <taxon>Basidiomycota</taxon>
        <taxon>Agaricomycotina</taxon>
        <taxon>Agaricomycetes</taxon>
        <taxon>Agaricomycetidae</taxon>
        <taxon>Agaricales</taxon>
        <taxon>Agaricineae</taxon>
        <taxon>Psathyrellaceae</taxon>
        <taxon>Coprinellus</taxon>
    </lineage>
</organism>
<dbReference type="STRING" id="71717.A0A4Y7SQI4"/>
<accession>A0A4Y7SQI4</accession>